<dbReference type="InterPro" id="IPR018114">
    <property type="entry name" value="TRYPSIN_HIS"/>
</dbReference>
<accession>Q0RCI3</accession>
<dbReference type="SUPFAM" id="SSF50494">
    <property type="entry name" value="Trypsin-like serine proteases"/>
    <property type="match status" value="1"/>
</dbReference>
<dbReference type="KEGG" id="fal:FRAAL6218"/>
<keyword evidence="1" id="KW-0732">Signal</keyword>
<feature type="region of interest" description="Disordered" evidence="2">
    <location>
        <begin position="1"/>
        <end position="32"/>
    </location>
</feature>
<dbReference type="InterPro" id="IPR043504">
    <property type="entry name" value="Peptidase_S1_PA_chymotrypsin"/>
</dbReference>
<evidence type="ECO:0000256" key="2">
    <source>
        <dbReference type="SAM" id="MobiDB-lite"/>
    </source>
</evidence>
<dbReference type="InterPro" id="IPR050966">
    <property type="entry name" value="Glutamyl_endopeptidase"/>
</dbReference>
<dbReference type="SMR" id="Q0RCI3"/>
<dbReference type="eggNOG" id="COG3591">
    <property type="taxonomic scope" value="Bacteria"/>
</dbReference>
<feature type="compositionally biased region" description="Basic and acidic residues" evidence="2">
    <location>
        <begin position="139"/>
        <end position="151"/>
    </location>
</feature>
<dbReference type="Gene3D" id="2.40.10.10">
    <property type="entry name" value="Trypsin-like serine proteases"/>
    <property type="match status" value="2"/>
</dbReference>
<dbReference type="PANTHER" id="PTHR15462:SF8">
    <property type="entry name" value="SERINE PROTEASE"/>
    <property type="match status" value="1"/>
</dbReference>
<name>Q0RCI3_FRAAA</name>
<feature type="region of interest" description="Disordered" evidence="2">
    <location>
        <begin position="139"/>
        <end position="186"/>
    </location>
</feature>
<dbReference type="GO" id="GO:0006508">
    <property type="term" value="P:proteolysis"/>
    <property type="evidence" value="ECO:0007669"/>
    <property type="project" value="InterPro"/>
</dbReference>
<dbReference type="Proteomes" id="UP000000657">
    <property type="component" value="Chromosome"/>
</dbReference>
<dbReference type="InterPro" id="IPR009003">
    <property type="entry name" value="Peptidase_S1_PA"/>
</dbReference>
<dbReference type="HOGENOM" id="CLU_050832_0_1_11"/>
<sequence>MKSRWAGEGVAGARHRASLRQRGPQPRPPVRSRLVATVLLTAGMGLAPTTMPADPAQAAPGGAVLADGLRGSVGLPGAGARPVVGGPPIAGPDAGLVRPADLAAEITRGQPAPLSAPGAVTDAEQRAVERYWTAERRDRAFGSHTTDRADAKSGTAAAVGTPFADDPSPGLSSTPPPPSDGTPYTRGGLVTVTTGRLFTTIGGADFACSASVVTSPGHDLVVTAGHCLHGGARAQFARRVAFVPGYTDGTMPYGIWTARRLTVTPGWAGGSNFDVDAGFALFNTHGGQHIENVVGGQGIAFGLPSTSAQYSFGYPRLSPYDGSQLIYCGGPGSVDRYGGPSIGVHCRMTAGASGGPFITGFGRLGPGHGWIDGVVSYAYAGSTDRLYGTYFGDAVKLLYYQSFPL</sequence>
<dbReference type="PROSITE" id="PS00134">
    <property type="entry name" value="TRYPSIN_HIS"/>
    <property type="match status" value="1"/>
</dbReference>
<proteinExistence type="predicted"/>
<gene>
    <name evidence="3" type="ordered locus">FRAAL6218</name>
</gene>
<dbReference type="AlphaFoldDB" id="Q0RCI3"/>
<evidence type="ECO:0000313" key="3">
    <source>
        <dbReference type="EMBL" id="CAJ64841.1"/>
    </source>
</evidence>
<evidence type="ECO:0000313" key="4">
    <source>
        <dbReference type="Proteomes" id="UP000000657"/>
    </source>
</evidence>
<protein>
    <submittedName>
        <fullName evidence="3">Protein putative signal peptide putative Peptidase domain</fullName>
    </submittedName>
</protein>
<dbReference type="STRING" id="326424.FRAAL6218"/>
<dbReference type="PANTHER" id="PTHR15462">
    <property type="entry name" value="SERINE PROTEASE"/>
    <property type="match status" value="1"/>
</dbReference>
<reference evidence="3 4" key="1">
    <citation type="journal article" date="2007" name="Genome Res.">
        <title>Genome characteristics of facultatively symbiotic Frankia sp. strains reflect host range and host plant biogeography.</title>
        <authorList>
            <person name="Normand P."/>
            <person name="Lapierre P."/>
            <person name="Tisa L.S."/>
            <person name="Gogarten J.P."/>
            <person name="Alloisio N."/>
            <person name="Bagnarol E."/>
            <person name="Bassi C.A."/>
            <person name="Berry A.M."/>
            <person name="Bickhart D.M."/>
            <person name="Choisne N."/>
            <person name="Couloux A."/>
            <person name="Cournoyer B."/>
            <person name="Cruveiller S."/>
            <person name="Daubin V."/>
            <person name="Demange N."/>
            <person name="Francino M.P."/>
            <person name="Goltsman E."/>
            <person name="Huang Y."/>
            <person name="Kopp O.R."/>
            <person name="Labarre L."/>
            <person name="Lapidus A."/>
            <person name="Lavire C."/>
            <person name="Marechal J."/>
            <person name="Martinez M."/>
            <person name="Mastronunzio J.E."/>
            <person name="Mullin B.C."/>
            <person name="Niemann J."/>
            <person name="Pujic P."/>
            <person name="Rawnsley T."/>
            <person name="Rouy Z."/>
            <person name="Schenowitz C."/>
            <person name="Sellstedt A."/>
            <person name="Tavares F."/>
            <person name="Tomkins J.P."/>
            <person name="Vallenet D."/>
            <person name="Valverde C."/>
            <person name="Wall L.G."/>
            <person name="Wang Y."/>
            <person name="Medigue C."/>
            <person name="Benson D.R."/>
        </authorList>
    </citation>
    <scope>NUCLEOTIDE SEQUENCE [LARGE SCALE GENOMIC DNA]</scope>
    <source>
        <strain evidence="4">DSM 45986 / CECT 9034 / ACN14a</strain>
    </source>
</reference>
<evidence type="ECO:0000256" key="1">
    <source>
        <dbReference type="ARBA" id="ARBA00022729"/>
    </source>
</evidence>
<dbReference type="GO" id="GO:0004252">
    <property type="term" value="F:serine-type endopeptidase activity"/>
    <property type="evidence" value="ECO:0007669"/>
    <property type="project" value="InterPro"/>
</dbReference>
<organism evidence="3 4">
    <name type="scientific">Frankia alni (strain DSM 45986 / CECT 9034 / ACN14a)</name>
    <dbReference type="NCBI Taxonomy" id="326424"/>
    <lineage>
        <taxon>Bacteria</taxon>
        <taxon>Bacillati</taxon>
        <taxon>Actinomycetota</taxon>
        <taxon>Actinomycetes</taxon>
        <taxon>Frankiales</taxon>
        <taxon>Frankiaceae</taxon>
        <taxon>Frankia</taxon>
    </lineage>
</organism>
<dbReference type="EMBL" id="CT573213">
    <property type="protein sequence ID" value="CAJ64841.1"/>
    <property type="molecule type" value="Genomic_DNA"/>
</dbReference>
<keyword evidence="4" id="KW-1185">Reference proteome</keyword>